<sequence length="154" mass="17053">MSDLFVQNTRPTISYVRNDECPGFRHKHGNELYDGKSIHPPSPILPFHYRSPPRSVSLSGYVPIVICNLSCAHVLFGQGLSQTVIGHSQRLMLMPSTPTPLPYMIGYVLFVMVSFPLSPVMSGSGLEMSPYHSTQRGEGRQLSASLHAQISNIR</sequence>
<keyword evidence="1" id="KW-1133">Transmembrane helix</keyword>
<gene>
    <name evidence="2" type="ORF">ARMGADRAFT_239361</name>
</gene>
<dbReference type="EMBL" id="KZ293645">
    <property type="protein sequence ID" value="PBL02092.1"/>
    <property type="molecule type" value="Genomic_DNA"/>
</dbReference>
<dbReference type="Proteomes" id="UP000217790">
    <property type="component" value="Unassembled WGS sequence"/>
</dbReference>
<dbReference type="AlphaFoldDB" id="A0A2H3E3V4"/>
<keyword evidence="3" id="KW-1185">Reference proteome</keyword>
<name>A0A2H3E3V4_ARMGA</name>
<proteinExistence type="predicted"/>
<accession>A0A2H3E3V4</accession>
<keyword evidence="1" id="KW-0812">Transmembrane</keyword>
<feature type="transmembrane region" description="Helical" evidence="1">
    <location>
        <begin position="101"/>
        <end position="121"/>
    </location>
</feature>
<keyword evidence="1" id="KW-0472">Membrane</keyword>
<evidence type="ECO:0000313" key="2">
    <source>
        <dbReference type="EMBL" id="PBL02092.1"/>
    </source>
</evidence>
<dbReference type="InParanoid" id="A0A2H3E3V4"/>
<organism evidence="2 3">
    <name type="scientific">Armillaria gallica</name>
    <name type="common">Bulbous honey fungus</name>
    <name type="synonym">Armillaria bulbosa</name>
    <dbReference type="NCBI Taxonomy" id="47427"/>
    <lineage>
        <taxon>Eukaryota</taxon>
        <taxon>Fungi</taxon>
        <taxon>Dikarya</taxon>
        <taxon>Basidiomycota</taxon>
        <taxon>Agaricomycotina</taxon>
        <taxon>Agaricomycetes</taxon>
        <taxon>Agaricomycetidae</taxon>
        <taxon>Agaricales</taxon>
        <taxon>Marasmiineae</taxon>
        <taxon>Physalacriaceae</taxon>
        <taxon>Armillaria</taxon>
    </lineage>
</organism>
<feature type="transmembrane region" description="Helical" evidence="1">
    <location>
        <begin position="60"/>
        <end position="80"/>
    </location>
</feature>
<reference evidence="3" key="1">
    <citation type="journal article" date="2017" name="Nat. Ecol. Evol.">
        <title>Genome expansion and lineage-specific genetic innovations in the forest pathogenic fungi Armillaria.</title>
        <authorList>
            <person name="Sipos G."/>
            <person name="Prasanna A.N."/>
            <person name="Walter M.C."/>
            <person name="O'Connor E."/>
            <person name="Balint B."/>
            <person name="Krizsan K."/>
            <person name="Kiss B."/>
            <person name="Hess J."/>
            <person name="Varga T."/>
            <person name="Slot J."/>
            <person name="Riley R."/>
            <person name="Boka B."/>
            <person name="Rigling D."/>
            <person name="Barry K."/>
            <person name="Lee J."/>
            <person name="Mihaltcheva S."/>
            <person name="LaButti K."/>
            <person name="Lipzen A."/>
            <person name="Waldron R."/>
            <person name="Moloney N.M."/>
            <person name="Sperisen C."/>
            <person name="Kredics L."/>
            <person name="Vagvoelgyi C."/>
            <person name="Patrignani A."/>
            <person name="Fitzpatrick D."/>
            <person name="Nagy I."/>
            <person name="Doyle S."/>
            <person name="Anderson J.B."/>
            <person name="Grigoriev I.V."/>
            <person name="Gueldener U."/>
            <person name="Muensterkoetter M."/>
            <person name="Nagy L.G."/>
        </authorList>
    </citation>
    <scope>NUCLEOTIDE SEQUENCE [LARGE SCALE GENOMIC DNA]</scope>
    <source>
        <strain evidence="3">Ar21-2</strain>
    </source>
</reference>
<protein>
    <submittedName>
        <fullName evidence="2">Uncharacterized protein</fullName>
    </submittedName>
</protein>
<evidence type="ECO:0000313" key="3">
    <source>
        <dbReference type="Proteomes" id="UP000217790"/>
    </source>
</evidence>
<evidence type="ECO:0000256" key="1">
    <source>
        <dbReference type="SAM" id="Phobius"/>
    </source>
</evidence>